<dbReference type="GO" id="GO:0016651">
    <property type="term" value="F:oxidoreductase activity, acting on NAD(P)H"/>
    <property type="evidence" value="ECO:0007669"/>
    <property type="project" value="UniProtKB-ARBA"/>
</dbReference>
<dbReference type="RefSeq" id="WP_209525808.1">
    <property type="nucleotide sequence ID" value="NZ_JAEEGA010000003.1"/>
</dbReference>
<comment type="caution">
    <text evidence="2">The sequence shown here is derived from an EMBL/GenBank/DDBJ whole genome shotgun (WGS) entry which is preliminary data.</text>
</comment>
<dbReference type="Pfam" id="PF12724">
    <property type="entry name" value="Flavodoxin_5"/>
    <property type="match status" value="1"/>
</dbReference>
<dbReference type="InterPro" id="IPR008254">
    <property type="entry name" value="Flavodoxin/NO_synth"/>
</dbReference>
<dbReference type="InterPro" id="IPR026816">
    <property type="entry name" value="Flavodoxin_dom"/>
</dbReference>
<dbReference type="GO" id="GO:0006783">
    <property type="term" value="P:heme biosynthetic process"/>
    <property type="evidence" value="ECO:0007669"/>
    <property type="project" value="TreeGrafter"/>
</dbReference>
<sequence>MNTLILYSSKHGTTKRYAKEMADQLFPQGHVIQVESINHHQLNQFDTVVLGTPIYAGRPQRDMSAFCQKFHDELLSKRLYLFATGLASGDLASRELQEAYPETLQQHAQEKIFLGGAVDYPSLNLLEKSVVSLMPKDDFHLANLKKVQQLSKFNKQLLKQFTQSITPLIG</sequence>
<dbReference type="PANTHER" id="PTHR38030">
    <property type="entry name" value="PROTOPORPHYRINOGEN IX DEHYDROGENASE [MENAQUINONE]"/>
    <property type="match status" value="1"/>
</dbReference>
<dbReference type="EMBL" id="JAEEGA010000003">
    <property type="protein sequence ID" value="MBP1040632.1"/>
    <property type="molecule type" value="Genomic_DNA"/>
</dbReference>
<dbReference type="InterPro" id="IPR029039">
    <property type="entry name" value="Flavoprotein-like_sf"/>
</dbReference>
<gene>
    <name evidence="2" type="ORF">I6N95_06425</name>
</gene>
<dbReference type="Proteomes" id="UP000674938">
    <property type="component" value="Unassembled WGS sequence"/>
</dbReference>
<reference evidence="2" key="1">
    <citation type="submission" date="2020-12" db="EMBL/GenBank/DDBJ databases">
        <title>Vagococcus allomyrinae sp. nov. and Enterococcus lavae sp. nov., isolated from the larvae of Allomyrina dichotoma.</title>
        <authorList>
            <person name="Lee S.D."/>
        </authorList>
    </citation>
    <scope>NUCLEOTIDE SEQUENCE</scope>
    <source>
        <strain evidence="2">BWB3-3</strain>
    </source>
</reference>
<dbReference type="PROSITE" id="PS50902">
    <property type="entry name" value="FLAVODOXIN_LIKE"/>
    <property type="match status" value="1"/>
</dbReference>
<feature type="domain" description="Flavodoxin-like" evidence="1">
    <location>
        <begin position="3"/>
        <end position="158"/>
    </location>
</feature>
<dbReference type="GO" id="GO:0070819">
    <property type="term" value="F:menaquinone-dependent protoporphyrinogen oxidase activity"/>
    <property type="evidence" value="ECO:0007669"/>
    <property type="project" value="TreeGrafter"/>
</dbReference>
<evidence type="ECO:0000259" key="1">
    <source>
        <dbReference type="PROSITE" id="PS50902"/>
    </source>
</evidence>
<keyword evidence="3" id="KW-1185">Reference proteome</keyword>
<dbReference type="AlphaFoldDB" id="A0A940SRB5"/>
<evidence type="ECO:0000313" key="3">
    <source>
        <dbReference type="Proteomes" id="UP000674938"/>
    </source>
</evidence>
<protein>
    <submittedName>
        <fullName evidence="2">Flavodoxin domain-containing protein</fullName>
    </submittedName>
</protein>
<proteinExistence type="predicted"/>
<evidence type="ECO:0000313" key="2">
    <source>
        <dbReference type="EMBL" id="MBP1040632.1"/>
    </source>
</evidence>
<dbReference type="InterPro" id="IPR052200">
    <property type="entry name" value="Protoporphyrinogen_IX_DH"/>
</dbReference>
<dbReference type="Gene3D" id="3.40.50.360">
    <property type="match status" value="1"/>
</dbReference>
<dbReference type="PANTHER" id="PTHR38030:SF2">
    <property type="entry name" value="PROTOPORPHYRINOGEN IX DEHYDROGENASE [QUINONE]"/>
    <property type="match status" value="1"/>
</dbReference>
<dbReference type="SUPFAM" id="SSF52218">
    <property type="entry name" value="Flavoproteins"/>
    <property type="match status" value="1"/>
</dbReference>
<organism evidence="2 3">
    <name type="scientific">Vagococcus allomyrinae</name>
    <dbReference type="NCBI Taxonomy" id="2794353"/>
    <lineage>
        <taxon>Bacteria</taxon>
        <taxon>Bacillati</taxon>
        <taxon>Bacillota</taxon>
        <taxon>Bacilli</taxon>
        <taxon>Lactobacillales</taxon>
        <taxon>Enterococcaceae</taxon>
        <taxon>Vagococcus</taxon>
    </lineage>
</organism>
<name>A0A940SRB5_9ENTE</name>
<accession>A0A940SRB5</accession>
<dbReference type="GO" id="GO:0010181">
    <property type="term" value="F:FMN binding"/>
    <property type="evidence" value="ECO:0007669"/>
    <property type="project" value="InterPro"/>
</dbReference>